<organism evidence="2 3">
    <name type="scientific">Microbacterium arthrosphaerae</name>
    <dbReference type="NCBI Taxonomy" id="792652"/>
    <lineage>
        <taxon>Bacteria</taxon>
        <taxon>Bacillati</taxon>
        <taxon>Actinomycetota</taxon>
        <taxon>Actinomycetes</taxon>
        <taxon>Micrococcales</taxon>
        <taxon>Microbacteriaceae</taxon>
        <taxon>Microbacterium</taxon>
    </lineage>
</organism>
<dbReference type="InterPro" id="IPR020843">
    <property type="entry name" value="ER"/>
</dbReference>
<reference evidence="2 3" key="1">
    <citation type="submission" date="2023-11" db="EMBL/GenBank/DDBJ databases">
        <title>Draft genome sequence of Microbacterium arthrosphaerae JCM 30492.</title>
        <authorList>
            <person name="Zhang G."/>
            <person name="Ding Y."/>
        </authorList>
    </citation>
    <scope>NUCLEOTIDE SEQUENCE [LARGE SCALE GENOMIC DNA]</scope>
    <source>
        <strain evidence="2 3">JCM 30492</strain>
    </source>
</reference>
<evidence type="ECO:0000313" key="3">
    <source>
        <dbReference type="Proteomes" id="UP001283109"/>
    </source>
</evidence>
<protein>
    <submittedName>
        <fullName evidence="2">NADP-dependent oxidoreductase</fullName>
        <ecNumber evidence="2">1.-.-.-</ecNumber>
    </submittedName>
</protein>
<dbReference type="InterPro" id="IPR011032">
    <property type="entry name" value="GroES-like_sf"/>
</dbReference>
<evidence type="ECO:0000313" key="2">
    <source>
        <dbReference type="EMBL" id="MDW4571679.1"/>
    </source>
</evidence>
<dbReference type="Gene3D" id="3.40.50.720">
    <property type="entry name" value="NAD(P)-binding Rossmann-like Domain"/>
    <property type="match status" value="1"/>
</dbReference>
<dbReference type="CDD" id="cd05289">
    <property type="entry name" value="MDR_like_2"/>
    <property type="match status" value="1"/>
</dbReference>
<dbReference type="EC" id="1.-.-.-" evidence="2"/>
<name>A0ABU4GYZ0_9MICO</name>
<dbReference type="GO" id="GO:0016491">
    <property type="term" value="F:oxidoreductase activity"/>
    <property type="evidence" value="ECO:0007669"/>
    <property type="project" value="UniProtKB-KW"/>
</dbReference>
<feature type="domain" description="Enoyl reductase (ER)" evidence="1">
    <location>
        <begin position="33"/>
        <end position="336"/>
    </location>
</feature>
<dbReference type="Pfam" id="PF08240">
    <property type="entry name" value="ADH_N"/>
    <property type="match status" value="1"/>
</dbReference>
<accession>A0ABU4GYZ0</accession>
<dbReference type="RefSeq" id="WP_318352208.1">
    <property type="nucleotide sequence ID" value="NZ_JAWQEV010000001.1"/>
</dbReference>
<dbReference type="EMBL" id="JAWQEV010000001">
    <property type="protein sequence ID" value="MDW4571679.1"/>
    <property type="molecule type" value="Genomic_DNA"/>
</dbReference>
<gene>
    <name evidence="2" type="ORF">R8Z58_02685</name>
</gene>
<proteinExistence type="predicted"/>
<dbReference type="Proteomes" id="UP001283109">
    <property type="component" value="Unassembled WGS sequence"/>
</dbReference>
<dbReference type="InterPro" id="IPR036291">
    <property type="entry name" value="NAD(P)-bd_dom_sf"/>
</dbReference>
<dbReference type="InterPro" id="IPR050700">
    <property type="entry name" value="YIM1/Zinc_Alcohol_DH_Fams"/>
</dbReference>
<comment type="caution">
    <text evidence="2">The sequence shown here is derived from an EMBL/GenBank/DDBJ whole genome shotgun (WGS) entry which is preliminary data.</text>
</comment>
<dbReference type="PANTHER" id="PTHR11695">
    <property type="entry name" value="ALCOHOL DEHYDROGENASE RELATED"/>
    <property type="match status" value="1"/>
</dbReference>
<keyword evidence="3" id="KW-1185">Reference proteome</keyword>
<keyword evidence="2" id="KW-0560">Oxidoreductase</keyword>
<dbReference type="InterPro" id="IPR013154">
    <property type="entry name" value="ADH-like_N"/>
</dbReference>
<dbReference type="PANTHER" id="PTHR11695:SF294">
    <property type="entry name" value="RETICULON-4-INTERACTING PROTEIN 1, MITOCHONDRIAL"/>
    <property type="match status" value="1"/>
</dbReference>
<dbReference type="SMART" id="SM00829">
    <property type="entry name" value="PKS_ER"/>
    <property type="match status" value="1"/>
</dbReference>
<evidence type="ECO:0000259" key="1">
    <source>
        <dbReference type="SMART" id="SM00829"/>
    </source>
</evidence>
<dbReference type="Pfam" id="PF13602">
    <property type="entry name" value="ADH_zinc_N_2"/>
    <property type="match status" value="1"/>
</dbReference>
<sequence length="341" mass="35170">MRFRPLRSTPESPLATVEAPPAEMAAIVIDAAGDADALRAASVPVPSPVLTELLVRVVAAGVNPIDAKTRAGRGVSAAIDAYPATLGFDFSGVVVKSPYESHPFPPGTAVFGMASFPRTGGTYAGYVVAPSLSVARKPASLSHVEAAGVPLAALTAWGLVVETAHAHEGQRVLIHAGSGGVGHFAVQFAAYFGAHVTVTGSARNASWLRELGASVVIDYTTTRFEEVVGEVDVVIDLVGNVQARTGMRSLQVLRPGGLYVLVPTGSWPGYAEAAADAGVRATSFKVTPDGSALATIARLLDSGAVQVYIEQVFNLSDAAAAHRAIEGGHTRGKVVLRVSDD</sequence>
<dbReference type="SUPFAM" id="SSF51735">
    <property type="entry name" value="NAD(P)-binding Rossmann-fold domains"/>
    <property type="match status" value="1"/>
</dbReference>
<dbReference type="Gene3D" id="3.90.180.10">
    <property type="entry name" value="Medium-chain alcohol dehydrogenases, catalytic domain"/>
    <property type="match status" value="1"/>
</dbReference>
<dbReference type="SUPFAM" id="SSF50129">
    <property type="entry name" value="GroES-like"/>
    <property type="match status" value="1"/>
</dbReference>